<keyword evidence="2" id="KW-0067">ATP-binding</keyword>
<keyword evidence="1" id="KW-0547">Nucleotide-binding</keyword>
<comment type="caution">
    <text evidence="4">The sequence shown here is derived from an EMBL/GenBank/DDBJ whole genome shotgun (WGS) entry which is preliminary data.</text>
</comment>
<dbReference type="SUPFAM" id="SSF52540">
    <property type="entry name" value="P-loop containing nucleoside triphosphate hydrolases"/>
    <property type="match status" value="1"/>
</dbReference>
<dbReference type="PROSITE" id="PS00622">
    <property type="entry name" value="HTH_LUXR_1"/>
    <property type="match status" value="1"/>
</dbReference>
<dbReference type="PANTHER" id="PTHR16305">
    <property type="entry name" value="TESTICULAR SOLUBLE ADENYLYL CYCLASE"/>
    <property type="match status" value="1"/>
</dbReference>
<keyword evidence="5" id="KW-1185">Reference proteome</keyword>
<evidence type="ECO:0000313" key="4">
    <source>
        <dbReference type="EMBL" id="MER6434576.1"/>
    </source>
</evidence>
<dbReference type="EMBL" id="JBEPAZ010000139">
    <property type="protein sequence ID" value="MER6434576.1"/>
    <property type="molecule type" value="Genomic_DNA"/>
</dbReference>
<dbReference type="InterPro" id="IPR000792">
    <property type="entry name" value="Tscrpt_reg_LuxR_C"/>
</dbReference>
<name>A0ABV1UM09_9ACTN</name>
<dbReference type="SUPFAM" id="SSF46894">
    <property type="entry name" value="C-terminal effector domain of the bipartite response regulators"/>
    <property type="match status" value="1"/>
</dbReference>
<dbReference type="RefSeq" id="WP_352066385.1">
    <property type="nucleotide sequence ID" value="NZ_JBEPAZ010000139.1"/>
</dbReference>
<dbReference type="PRINTS" id="PR00038">
    <property type="entry name" value="HTHLUXR"/>
</dbReference>
<dbReference type="Gene3D" id="3.40.50.300">
    <property type="entry name" value="P-loop containing nucleotide triphosphate hydrolases"/>
    <property type="match status" value="1"/>
</dbReference>
<dbReference type="PROSITE" id="PS50043">
    <property type="entry name" value="HTH_LUXR_2"/>
    <property type="match status" value="1"/>
</dbReference>
<evidence type="ECO:0000256" key="2">
    <source>
        <dbReference type="ARBA" id="ARBA00022840"/>
    </source>
</evidence>
<feature type="domain" description="HTH luxR-type" evidence="3">
    <location>
        <begin position="816"/>
        <end position="881"/>
    </location>
</feature>
<proteinExistence type="predicted"/>
<reference evidence="4 5" key="1">
    <citation type="submission" date="2024-06" db="EMBL/GenBank/DDBJ databases">
        <title>The Natural Products Discovery Center: Release of the First 8490 Sequenced Strains for Exploring Actinobacteria Biosynthetic Diversity.</title>
        <authorList>
            <person name="Kalkreuter E."/>
            <person name="Kautsar S.A."/>
            <person name="Yang D."/>
            <person name="Bader C.D."/>
            <person name="Teijaro C.N."/>
            <person name="Fluegel L."/>
            <person name="Davis C.M."/>
            <person name="Simpson J.R."/>
            <person name="Lauterbach L."/>
            <person name="Steele A.D."/>
            <person name="Gui C."/>
            <person name="Meng S."/>
            <person name="Li G."/>
            <person name="Viehrig K."/>
            <person name="Ye F."/>
            <person name="Su P."/>
            <person name="Kiefer A.F."/>
            <person name="Nichols A."/>
            <person name="Cepeda A.J."/>
            <person name="Yan W."/>
            <person name="Fan B."/>
            <person name="Jiang Y."/>
            <person name="Adhikari A."/>
            <person name="Zheng C.-J."/>
            <person name="Schuster L."/>
            <person name="Cowan T.M."/>
            <person name="Smanski M.J."/>
            <person name="Chevrette M.G."/>
            <person name="De Carvalho L.P.S."/>
            <person name="Shen B."/>
        </authorList>
    </citation>
    <scope>NUCLEOTIDE SEQUENCE [LARGE SCALE GENOMIC DNA]</scope>
    <source>
        <strain evidence="4 5">NPDC001166</strain>
    </source>
</reference>
<evidence type="ECO:0000256" key="1">
    <source>
        <dbReference type="ARBA" id="ARBA00022741"/>
    </source>
</evidence>
<dbReference type="Proteomes" id="UP001470023">
    <property type="component" value="Unassembled WGS sequence"/>
</dbReference>
<dbReference type="InterPro" id="IPR041664">
    <property type="entry name" value="AAA_16"/>
</dbReference>
<dbReference type="SMART" id="SM00421">
    <property type="entry name" value="HTH_LUXR"/>
    <property type="match status" value="1"/>
</dbReference>
<evidence type="ECO:0000313" key="5">
    <source>
        <dbReference type="Proteomes" id="UP001470023"/>
    </source>
</evidence>
<dbReference type="CDD" id="cd06170">
    <property type="entry name" value="LuxR_C_like"/>
    <property type="match status" value="1"/>
</dbReference>
<evidence type="ECO:0000259" key="3">
    <source>
        <dbReference type="PROSITE" id="PS50043"/>
    </source>
</evidence>
<dbReference type="Pfam" id="PF13191">
    <property type="entry name" value="AAA_16"/>
    <property type="match status" value="1"/>
</dbReference>
<dbReference type="InterPro" id="IPR036388">
    <property type="entry name" value="WH-like_DNA-bd_sf"/>
</dbReference>
<dbReference type="InterPro" id="IPR027417">
    <property type="entry name" value="P-loop_NTPase"/>
</dbReference>
<sequence length="895" mass="95653">MVGAQWRLAGRSEELKAFDHAWGARRCQVVVVAGSAGVGKTRLAEECLARVMKDGWKGARATATAAAAAVPLGAVAHLIPDGVDLSDPVAGFAQVARALAGTRKDRRWALLIDDLHLLDTSSAVLLRQLLDARVIRMIATLRVGEVVSAAVNAVAISSDQVHRIDIAPFGHTQVEQVLHTALGQPVGRRTLYALYSASGGNALYLRELVEGALAAGTLTSDGEIWELTEGSLATTPRLTELINARLSSTDSDARNVLEFLALCEPLPLSHVAAAATSPQTLSSLESHSVIKVTQDGKRTFVSLAHPLYGEILRAGTPPLRRRQLLLAQVERTQRFGARRREDAVRLASWQLAASNTAAPDLLVRAATLARHTHDLPRVVALLQVLPEAFQTIGTRLMLAEAVWELGNPQGADAVLVKAESQSVAESELLSIAFVRCIIRYYSLNSTDQALDIIEKTRPHVLSNAGQRALNVTEGWLRAVSGQIVKGLEILDALEPDVMQAADVNVWIWGAAIKTFALAAVGRAEEAAAWAAHAHSIFVHEQKNAILPHPSAFYMAKVLAETESGRIMRARALGERAYNEMVVAGEPFAVAYLAFYLARAEYTAGHLATARRWYAEAARLAFESQHTSARQMVLSGLAASAALLGDLDTAERAKSQAAISPRLGIYPGEERLGEAWLHAVRGNLSRARSVLHEAAIDAQKAGSVSSEMLLLTEIARLGDAAVVTDRVTELAELSQGGLATARAHFVHALATNNADLLARSASELETIGADLLAAEAAAQAASNYHCAGDKRRAAATTNHAASLADRCEGAQTPLLAPPQAASSLTKREREVAFLAAGGYPSKDIAEALHLSVRTVDNHLQHAYTKIGVTTRQQLASALNVKKTRPNSSLPTDRSAF</sequence>
<dbReference type="Gene3D" id="1.10.10.10">
    <property type="entry name" value="Winged helix-like DNA-binding domain superfamily/Winged helix DNA-binding domain"/>
    <property type="match status" value="1"/>
</dbReference>
<gene>
    <name evidence="4" type="ORF">ABT272_44495</name>
</gene>
<accession>A0ABV1UM09</accession>
<dbReference type="Pfam" id="PF00196">
    <property type="entry name" value="GerE"/>
    <property type="match status" value="1"/>
</dbReference>
<dbReference type="PANTHER" id="PTHR16305:SF35">
    <property type="entry name" value="TRANSCRIPTIONAL ACTIVATOR DOMAIN"/>
    <property type="match status" value="1"/>
</dbReference>
<dbReference type="InterPro" id="IPR016032">
    <property type="entry name" value="Sig_transdc_resp-reg_C-effctor"/>
</dbReference>
<protein>
    <submittedName>
        <fullName evidence="4">LuxR C-terminal-related transcriptional regulator</fullName>
    </submittedName>
</protein>
<organism evidence="4 5">
    <name type="scientific">Streptomyces sp. 900105245</name>
    <dbReference type="NCBI Taxonomy" id="3154379"/>
    <lineage>
        <taxon>Bacteria</taxon>
        <taxon>Bacillati</taxon>
        <taxon>Actinomycetota</taxon>
        <taxon>Actinomycetes</taxon>
        <taxon>Kitasatosporales</taxon>
        <taxon>Streptomycetaceae</taxon>
        <taxon>Streptomyces</taxon>
    </lineage>
</organism>